<name>A0ABD0JZS6_9CAEN</name>
<evidence type="ECO:0000313" key="1">
    <source>
        <dbReference type="EMBL" id="KAK7480151.1"/>
    </source>
</evidence>
<accession>A0ABD0JZS6</accession>
<dbReference type="EMBL" id="JACVVK020000287">
    <property type="protein sequence ID" value="KAK7480151.1"/>
    <property type="molecule type" value="Genomic_DNA"/>
</dbReference>
<dbReference type="AlphaFoldDB" id="A0ABD0JZS6"/>
<dbReference type="Proteomes" id="UP001519460">
    <property type="component" value="Unassembled WGS sequence"/>
</dbReference>
<feature type="non-terminal residue" evidence="1">
    <location>
        <position position="53"/>
    </location>
</feature>
<keyword evidence="2" id="KW-1185">Reference proteome</keyword>
<comment type="caution">
    <text evidence="1">The sequence shown here is derived from an EMBL/GenBank/DDBJ whole genome shotgun (WGS) entry which is preliminary data.</text>
</comment>
<evidence type="ECO:0000313" key="2">
    <source>
        <dbReference type="Proteomes" id="UP001519460"/>
    </source>
</evidence>
<sequence length="53" mass="5709">MDTGWQGGHACISGGLIIIPTKVNMQMCDHGVFGMDHHGYLYRAGNDDGMVSI</sequence>
<reference evidence="1 2" key="1">
    <citation type="journal article" date="2023" name="Sci. Data">
        <title>Genome assembly of the Korean intertidal mud-creeper Batillaria attramentaria.</title>
        <authorList>
            <person name="Patra A.K."/>
            <person name="Ho P.T."/>
            <person name="Jun S."/>
            <person name="Lee S.J."/>
            <person name="Kim Y."/>
            <person name="Won Y.J."/>
        </authorList>
    </citation>
    <scope>NUCLEOTIDE SEQUENCE [LARGE SCALE GENOMIC DNA]</scope>
    <source>
        <strain evidence="1">Wonlab-2016</strain>
    </source>
</reference>
<organism evidence="1 2">
    <name type="scientific">Batillaria attramentaria</name>
    <dbReference type="NCBI Taxonomy" id="370345"/>
    <lineage>
        <taxon>Eukaryota</taxon>
        <taxon>Metazoa</taxon>
        <taxon>Spiralia</taxon>
        <taxon>Lophotrochozoa</taxon>
        <taxon>Mollusca</taxon>
        <taxon>Gastropoda</taxon>
        <taxon>Caenogastropoda</taxon>
        <taxon>Sorbeoconcha</taxon>
        <taxon>Cerithioidea</taxon>
        <taxon>Batillariidae</taxon>
        <taxon>Batillaria</taxon>
    </lineage>
</organism>
<gene>
    <name evidence="1" type="ORF">BaRGS_00028635</name>
</gene>
<protein>
    <submittedName>
        <fullName evidence="1">Uncharacterized protein</fullName>
    </submittedName>
</protein>
<proteinExistence type="predicted"/>